<evidence type="ECO:0000256" key="1">
    <source>
        <dbReference type="SAM" id="Phobius"/>
    </source>
</evidence>
<evidence type="ECO:0000313" key="2">
    <source>
        <dbReference type="EMBL" id="SES09457.1"/>
    </source>
</evidence>
<evidence type="ECO:0000313" key="3">
    <source>
        <dbReference type="EMBL" id="SFM08965.1"/>
    </source>
</evidence>
<keyword evidence="4" id="KW-1185">Reference proteome</keyword>
<protein>
    <submittedName>
        <fullName evidence="3">Uncharacterized protein</fullName>
    </submittedName>
</protein>
<dbReference type="EMBL" id="FOUA01000004">
    <property type="protein sequence ID" value="SFM08965.1"/>
    <property type="molecule type" value="Genomic_DNA"/>
</dbReference>
<dbReference type="Proteomes" id="UP000186904">
    <property type="component" value="Unassembled WGS sequence"/>
</dbReference>
<dbReference type="Proteomes" id="UP000186599">
    <property type="component" value="Unassembled WGS sequence"/>
</dbReference>
<keyword evidence="1" id="KW-0472">Membrane</keyword>
<organism evidence="3 4">
    <name type="scientific">Halopseudomonas bauzanensis</name>
    <dbReference type="NCBI Taxonomy" id="653930"/>
    <lineage>
        <taxon>Bacteria</taxon>
        <taxon>Pseudomonadati</taxon>
        <taxon>Pseudomonadota</taxon>
        <taxon>Gammaproteobacteria</taxon>
        <taxon>Pseudomonadales</taxon>
        <taxon>Pseudomonadaceae</taxon>
        <taxon>Halopseudomonas</taxon>
    </lineage>
</organism>
<keyword evidence="1" id="KW-0812">Transmembrane</keyword>
<evidence type="ECO:0000313" key="5">
    <source>
        <dbReference type="Proteomes" id="UP000186904"/>
    </source>
</evidence>
<accession>A0A1I4N0R0</accession>
<gene>
    <name evidence="3" type="ORF">SAMN04487855_2251</name>
    <name evidence="2" type="ORF">SAMN05216589_2252</name>
</gene>
<dbReference type="EMBL" id="FOGN01000004">
    <property type="protein sequence ID" value="SES09457.1"/>
    <property type="molecule type" value="Genomic_DNA"/>
</dbReference>
<feature type="transmembrane region" description="Helical" evidence="1">
    <location>
        <begin position="18"/>
        <end position="36"/>
    </location>
</feature>
<keyword evidence="1" id="KW-1133">Transmembrane helix</keyword>
<dbReference type="STRING" id="653930.SAMN05216589_2252"/>
<sequence length="39" mass="4078">MDNHDIHTGGDENSGLDAFAAVALILIAVAAAVFWVSQH</sequence>
<reference evidence="4 5" key="1">
    <citation type="submission" date="2016-10" db="EMBL/GenBank/DDBJ databases">
        <authorList>
            <person name="de Groot N.N."/>
        </authorList>
    </citation>
    <scope>NUCLEOTIDE SEQUENCE [LARGE SCALE GENOMIC DNA]</scope>
    <source>
        <strain evidence="3 4">CGMCC 1.9095</strain>
        <strain evidence="2 5">DSM 22558</strain>
    </source>
</reference>
<evidence type="ECO:0000313" key="4">
    <source>
        <dbReference type="Proteomes" id="UP000186599"/>
    </source>
</evidence>
<proteinExistence type="predicted"/>
<name>A0A1I4N0R0_9GAMM</name>
<dbReference type="AlphaFoldDB" id="A0A1I4N0R0"/>